<evidence type="ECO:0000313" key="3">
    <source>
        <dbReference type="Proteomes" id="UP000266482"/>
    </source>
</evidence>
<protein>
    <submittedName>
        <fullName evidence="2">Uncharacterized protein</fullName>
    </submittedName>
</protein>
<keyword evidence="3" id="KW-1185">Reference proteome</keyword>
<dbReference type="Proteomes" id="UP000266482">
    <property type="component" value="Unassembled WGS sequence"/>
</dbReference>
<comment type="caution">
    <text evidence="2">The sequence shown here is derived from an EMBL/GenBank/DDBJ whole genome shotgun (WGS) entry which is preliminary data.</text>
</comment>
<sequence>MRKPRILPVVITVVISAAALFGGWTLYKQVAVASPLANAVQDLPGVLHAGKPEVSQEEVRVSVELSGDANLKDVYASINEESAEVSSGRKLSLDIQTKEDPALEGIWQSALFEIAEAMENKTYSDIPKTMERVTAAHEGVEAVTEMDETNVYITIRSEKGAKYIVLPRTPNTLGVWPNA</sequence>
<reference evidence="2 3" key="1">
    <citation type="submission" date="2018-09" db="EMBL/GenBank/DDBJ databases">
        <title>Paenibacillus aracenensis nov. sp. isolated from a cave in southern Spain.</title>
        <authorList>
            <person name="Jurado V."/>
            <person name="Gutierrez-Patricio S."/>
            <person name="Gonzalez-Pimentel J.L."/>
            <person name="Miller A.Z."/>
            <person name="Laiz L."/>
            <person name="Saiz-Jimenez C."/>
        </authorList>
    </citation>
    <scope>NUCLEOTIDE SEQUENCE [LARGE SCALE GENOMIC DNA]</scope>
    <source>
        <strain evidence="2 3">DSM 22867</strain>
    </source>
</reference>
<dbReference type="AlphaFoldDB" id="A0A3A1V7X4"/>
<evidence type="ECO:0000313" key="2">
    <source>
        <dbReference type="EMBL" id="RIX53530.1"/>
    </source>
</evidence>
<accession>A0A3A1V7X4</accession>
<dbReference type="RefSeq" id="WP_119599139.1">
    <property type="nucleotide sequence ID" value="NZ_QXQA01000004.1"/>
</dbReference>
<proteinExistence type="predicted"/>
<name>A0A3A1V7X4_9BACL</name>
<feature type="transmembrane region" description="Helical" evidence="1">
    <location>
        <begin position="7"/>
        <end position="27"/>
    </location>
</feature>
<keyword evidence="1" id="KW-0472">Membrane</keyword>
<keyword evidence="1" id="KW-1133">Transmembrane helix</keyword>
<dbReference type="EMBL" id="QXQA01000004">
    <property type="protein sequence ID" value="RIX53530.1"/>
    <property type="molecule type" value="Genomic_DNA"/>
</dbReference>
<organism evidence="2 3">
    <name type="scientific">Paenibacillus nanensis</name>
    <dbReference type="NCBI Taxonomy" id="393251"/>
    <lineage>
        <taxon>Bacteria</taxon>
        <taxon>Bacillati</taxon>
        <taxon>Bacillota</taxon>
        <taxon>Bacilli</taxon>
        <taxon>Bacillales</taxon>
        <taxon>Paenibacillaceae</taxon>
        <taxon>Paenibacillus</taxon>
    </lineage>
</organism>
<evidence type="ECO:0000256" key="1">
    <source>
        <dbReference type="SAM" id="Phobius"/>
    </source>
</evidence>
<dbReference type="OrthoDB" id="2652483at2"/>
<gene>
    <name evidence="2" type="ORF">D3P08_08805</name>
</gene>
<keyword evidence="1" id="KW-0812">Transmembrane</keyword>